<keyword evidence="3" id="KW-1185">Reference proteome</keyword>
<feature type="compositionally biased region" description="Low complexity" evidence="1">
    <location>
        <begin position="185"/>
        <end position="197"/>
    </location>
</feature>
<comment type="caution">
    <text evidence="2">The sequence shown here is derived from an EMBL/GenBank/DDBJ whole genome shotgun (WGS) entry which is preliminary data.</text>
</comment>
<proteinExistence type="predicted"/>
<name>A0AAE0F024_9CHLO</name>
<feature type="region of interest" description="Disordered" evidence="1">
    <location>
        <begin position="159"/>
        <end position="248"/>
    </location>
</feature>
<feature type="compositionally biased region" description="Pro residues" evidence="1">
    <location>
        <begin position="207"/>
        <end position="243"/>
    </location>
</feature>
<accession>A0AAE0F024</accession>
<organism evidence="2 3">
    <name type="scientific">Cymbomonas tetramitiformis</name>
    <dbReference type="NCBI Taxonomy" id="36881"/>
    <lineage>
        <taxon>Eukaryota</taxon>
        <taxon>Viridiplantae</taxon>
        <taxon>Chlorophyta</taxon>
        <taxon>Pyramimonadophyceae</taxon>
        <taxon>Pyramimonadales</taxon>
        <taxon>Pyramimonadaceae</taxon>
        <taxon>Cymbomonas</taxon>
    </lineage>
</organism>
<evidence type="ECO:0000313" key="3">
    <source>
        <dbReference type="Proteomes" id="UP001190700"/>
    </source>
</evidence>
<feature type="region of interest" description="Disordered" evidence="1">
    <location>
        <begin position="264"/>
        <end position="299"/>
    </location>
</feature>
<reference evidence="2 3" key="1">
    <citation type="journal article" date="2015" name="Genome Biol. Evol.">
        <title>Comparative Genomics of a Bacterivorous Green Alga Reveals Evolutionary Causalities and Consequences of Phago-Mixotrophic Mode of Nutrition.</title>
        <authorList>
            <person name="Burns J.A."/>
            <person name="Paasch A."/>
            <person name="Narechania A."/>
            <person name="Kim E."/>
        </authorList>
    </citation>
    <scope>NUCLEOTIDE SEQUENCE [LARGE SCALE GENOMIC DNA]</scope>
    <source>
        <strain evidence="2 3">PLY_AMNH</strain>
    </source>
</reference>
<sequence>MVHPLKPFGMASVGCYSSQLLSLGECLQCRLPWGHTIQQETTLRHFHQQLQQQQQWYAYQQQQQQWVQQQQLEQQVQQMQRQQLQQQMQQQMQQHHEQLQQQQQQRQRQRQRQPQQPQQPQPLRTCPPLLAEFLITPFLEPPNSRSVIFREYRQPWRTAEDDVPDERLPVPRPTRCPADPEATHLPTSPLPLSQLLSGDSESRDPNPGDPAPDPPGEPTPDLPSDPASDPPGDPAPEPGPEPSYPHYSEVIRTLFVTHDGGSPWVHRPAGARGHATVTLPWDEKRRRAGEQVAPDPKFS</sequence>
<dbReference type="Proteomes" id="UP001190700">
    <property type="component" value="Unassembled WGS sequence"/>
</dbReference>
<dbReference type="AlphaFoldDB" id="A0AAE0F024"/>
<evidence type="ECO:0000313" key="2">
    <source>
        <dbReference type="EMBL" id="KAK3246519.1"/>
    </source>
</evidence>
<gene>
    <name evidence="2" type="ORF">CYMTET_43947</name>
</gene>
<feature type="compositionally biased region" description="Basic and acidic residues" evidence="1">
    <location>
        <begin position="159"/>
        <end position="169"/>
    </location>
</feature>
<dbReference type="EMBL" id="LGRX02029741">
    <property type="protein sequence ID" value="KAK3246519.1"/>
    <property type="molecule type" value="Genomic_DNA"/>
</dbReference>
<feature type="region of interest" description="Disordered" evidence="1">
    <location>
        <begin position="95"/>
        <end position="125"/>
    </location>
</feature>
<feature type="compositionally biased region" description="Low complexity" evidence="1">
    <location>
        <begin position="95"/>
        <end position="123"/>
    </location>
</feature>
<evidence type="ECO:0000256" key="1">
    <source>
        <dbReference type="SAM" id="MobiDB-lite"/>
    </source>
</evidence>
<protein>
    <submittedName>
        <fullName evidence="2">Uncharacterized protein</fullName>
    </submittedName>
</protein>